<evidence type="ECO:0000313" key="13">
    <source>
        <dbReference type="EMBL" id="GAU91849.1"/>
    </source>
</evidence>
<evidence type="ECO:0000256" key="4">
    <source>
        <dbReference type="ARBA" id="ARBA00022670"/>
    </source>
</evidence>
<evidence type="ECO:0000313" key="14">
    <source>
        <dbReference type="Proteomes" id="UP000186922"/>
    </source>
</evidence>
<dbReference type="Proteomes" id="UP000186922">
    <property type="component" value="Unassembled WGS sequence"/>
</dbReference>
<protein>
    <recommendedName>
        <fullName evidence="12">Peptidase M14 domain-containing protein</fullName>
    </recommendedName>
</protein>
<dbReference type="GO" id="GO:0005615">
    <property type="term" value="C:extracellular space"/>
    <property type="evidence" value="ECO:0007669"/>
    <property type="project" value="TreeGrafter"/>
</dbReference>
<evidence type="ECO:0000256" key="1">
    <source>
        <dbReference type="ARBA" id="ARBA00001947"/>
    </source>
</evidence>
<dbReference type="Gene3D" id="3.40.630.10">
    <property type="entry name" value="Zn peptidases"/>
    <property type="match status" value="2"/>
</dbReference>
<dbReference type="GO" id="GO:0008270">
    <property type="term" value="F:zinc ion binding"/>
    <property type="evidence" value="ECO:0007669"/>
    <property type="project" value="InterPro"/>
</dbReference>
<keyword evidence="9" id="KW-0482">Metalloprotease</keyword>
<comment type="cofactor">
    <cofactor evidence="1">
        <name>Zn(2+)</name>
        <dbReference type="ChEBI" id="CHEBI:29105"/>
    </cofactor>
</comment>
<dbReference type="PANTHER" id="PTHR11705">
    <property type="entry name" value="PROTEASE FAMILY M14 CARBOXYPEPTIDASE A,B"/>
    <property type="match status" value="1"/>
</dbReference>
<reference evidence="13 14" key="1">
    <citation type="journal article" date="2016" name="Nat. Commun.">
        <title>Extremotolerant tardigrade genome and improved radiotolerance of human cultured cells by tardigrade-unique protein.</title>
        <authorList>
            <person name="Hashimoto T."/>
            <person name="Horikawa D.D."/>
            <person name="Saito Y."/>
            <person name="Kuwahara H."/>
            <person name="Kozuka-Hata H."/>
            <person name="Shin-I T."/>
            <person name="Minakuchi Y."/>
            <person name="Ohishi K."/>
            <person name="Motoyama A."/>
            <person name="Aizu T."/>
            <person name="Enomoto A."/>
            <person name="Kondo K."/>
            <person name="Tanaka S."/>
            <person name="Hara Y."/>
            <person name="Koshikawa S."/>
            <person name="Sagara H."/>
            <person name="Miura T."/>
            <person name="Yokobori S."/>
            <person name="Miyagawa K."/>
            <person name="Suzuki Y."/>
            <person name="Kubo T."/>
            <person name="Oyama M."/>
            <person name="Kohara Y."/>
            <person name="Fujiyama A."/>
            <person name="Arakawa K."/>
            <person name="Katayama T."/>
            <person name="Toyoda A."/>
            <person name="Kunieda T."/>
        </authorList>
    </citation>
    <scope>NUCLEOTIDE SEQUENCE [LARGE SCALE GENOMIC DNA]</scope>
    <source>
        <strain evidence="13 14">YOKOZUNA-1</strain>
    </source>
</reference>
<dbReference type="FunFam" id="3.40.630.10:FF:000084">
    <property type="entry name" value="Carboxypeptidase B2"/>
    <property type="match status" value="1"/>
</dbReference>
<accession>A0A1D1UQ47</accession>
<gene>
    <name evidence="13" type="primary">RvY_04028-1</name>
    <name evidence="13" type="synonym">RvY_04028.1</name>
    <name evidence="13" type="ORF">RvY_04028</name>
</gene>
<dbReference type="STRING" id="947166.A0A1D1UQ47"/>
<organism evidence="13 14">
    <name type="scientific">Ramazzottius varieornatus</name>
    <name type="common">Water bear</name>
    <name type="synonym">Tardigrade</name>
    <dbReference type="NCBI Taxonomy" id="947166"/>
    <lineage>
        <taxon>Eukaryota</taxon>
        <taxon>Metazoa</taxon>
        <taxon>Ecdysozoa</taxon>
        <taxon>Tardigrada</taxon>
        <taxon>Eutardigrada</taxon>
        <taxon>Parachela</taxon>
        <taxon>Hypsibioidea</taxon>
        <taxon>Ramazzottiidae</taxon>
        <taxon>Ramazzottius</taxon>
    </lineage>
</organism>
<feature type="active site" description="Proton donor/acceptor" evidence="10">
    <location>
        <position position="320"/>
    </location>
</feature>
<dbReference type="SUPFAM" id="SSF53187">
    <property type="entry name" value="Zn-dependent exopeptidases"/>
    <property type="match status" value="1"/>
</dbReference>
<keyword evidence="8" id="KW-0862">Zinc</keyword>
<evidence type="ECO:0000256" key="9">
    <source>
        <dbReference type="ARBA" id="ARBA00023049"/>
    </source>
</evidence>
<evidence type="ECO:0000256" key="5">
    <source>
        <dbReference type="ARBA" id="ARBA00022723"/>
    </source>
</evidence>
<keyword evidence="7" id="KW-0378">Hydrolase</keyword>
<evidence type="ECO:0000256" key="8">
    <source>
        <dbReference type="ARBA" id="ARBA00022833"/>
    </source>
</evidence>
<keyword evidence="14" id="KW-1185">Reference proteome</keyword>
<evidence type="ECO:0000259" key="12">
    <source>
        <dbReference type="PROSITE" id="PS52035"/>
    </source>
</evidence>
<name>A0A1D1UQ47_RAMVA</name>
<evidence type="ECO:0000256" key="6">
    <source>
        <dbReference type="ARBA" id="ARBA00022729"/>
    </source>
</evidence>
<dbReference type="GO" id="GO:0004181">
    <property type="term" value="F:metallocarboxypeptidase activity"/>
    <property type="evidence" value="ECO:0007669"/>
    <property type="project" value="InterPro"/>
</dbReference>
<comment type="caution">
    <text evidence="13">The sequence shown here is derived from an EMBL/GenBank/DDBJ whole genome shotgun (WGS) entry which is preliminary data.</text>
</comment>
<dbReference type="EMBL" id="BDGG01000002">
    <property type="protein sequence ID" value="GAU91849.1"/>
    <property type="molecule type" value="Genomic_DNA"/>
</dbReference>
<feature type="signal peptide" evidence="11">
    <location>
        <begin position="1"/>
        <end position="27"/>
    </location>
</feature>
<dbReference type="PROSITE" id="PS52035">
    <property type="entry name" value="PEPTIDASE_M14"/>
    <property type="match status" value="1"/>
</dbReference>
<dbReference type="InterPro" id="IPR000834">
    <property type="entry name" value="Peptidase_M14"/>
</dbReference>
<dbReference type="Pfam" id="PF00246">
    <property type="entry name" value="Peptidase_M14"/>
    <property type="match status" value="1"/>
</dbReference>
<proteinExistence type="inferred from homology"/>
<keyword evidence="5" id="KW-0479">Metal-binding</keyword>
<sequence length="364" mass="41353">MNVQLQTSHVAISFSVLVFLLSSTTLAKRDYCGSKIIEARLNSESQSWFVNELSHNGHLLVLNPTQNPAHLHHKRSSIIAEVSSKKWPTTRKLLIHRKVEFDIIVDDYQKYVEASQVSSERSSQFDVDYYQETETETGYSDEQNTFDGKSTPAFDFNRYNKLSDIDVFLDALQNTPSKHVQVKEYGRSTEGRRLRAVHVERGVQRYNTCSEVYAGPYPFSEPEVAALSDLVEYYRQRTILYVSLHAFSQVILSPYGYTRGRPRDYAQHLTIMKAGAEAIKEATGYVYKFGPIYEAMYAASGSAIDYLYGSLKIKQAFVIELRDTGRFGFVLPEDEIAPTCKETIAAVLAMSKAAQVFTKSKRDF</sequence>
<evidence type="ECO:0000256" key="11">
    <source>
        <dbReference type="SAM" id="SignalP"/>
    </source>
</evidence>
<keyword evidence="4" id="KW-0645">Protease</keyword>
<evidence type="ECO:0000256" key="3">
    <source>
        <dbReference type="ARBA" id="ARBA00022645"/>
    </source>
</evidence>
<keyword evidence="3" id="KW-0121">Carboxypeptidase</keyword>
<dbReference type="OrthoDB" id="3626597at2759"/>
<dbReference type="SMART" id="SM00631">
    <property type="entry name" value="Zn_pept"/>
    <property type="match status" value="1"/>
</dbReference>
<evidence type="ECO:0000256" key="10">
    <source>
        <dbReference type="PROSITE-ProRule" id="PRU01379"/>
    </source>
</evidence>
<feature type="domain" description="Peptidase M14" evidence="12">
    <location>
        <begin position="209"/>
        <end position="354"/>
    </location>
</feature>
<dbReference type="GO" id="GO:0006508">
    <property type="term" value="P:proteolysis"/>
    <property type="evidence" value="ECO:0007669"/>
    <property type="project" value="UniProtKB-KW"/>
</dbReference>
<keyword evidence="6 11" id="KW-0732">Signal</keyword>
<dbReference type="PANTHER" id="PTHR11705:SF143">
    <property type="entry name" value="SLL0236 PROTEIN"/>
    <property type="match status" value="1"/>
</dbReference>
<dbReference type="AlphaFoldDB" id="A0A1D1UQ47"/>
<feature type="chain" id="PRO_5008897476" description="Peptidase M14 domain-containing protein" evidence="11">
    <location>
        <begin position="28"/>
        <end position="364"/>
    </location>
</feature>
<evidence type="ECO:0000256" key="7">
    <source>
        <dbReference type="ARBA" id="ARBA00022801"/>
    </source>
</evidence>
<comment type="similarity">
    <text evidence="2 10">Belongs to the peptidase M14 family.</text>
</comment>
<evidence type="ECO:0000256" key="2">
    <source>
        <dbReference type="ARBA" id="ARBA00005988"/>
    </source>
</evidence>